<keyword evidence="9 12" id="KW-0333">Golgi apparatus</keyword>
<keyword evidence="10" id="KW-0472">Membrane</keyword>
<dbReference type="InterPro" id="IPR055270">
    <property type="entry name" value="Glyco_tran_10_C"/>
</dbReference>
<evidence type="ECO:0000313" key="15">
    <source>
        <dbReference type="EMBL" id="KAB7498128.1"/>
    </source>
</evidence>
<dbReference type="GO" id="GO:0008417">
    <property type="term" value="F:fucosyltransferase activity"/>
    <property type="evidence" value="ECO:0007669"/>
    <property type="project" value="InterPro"/>
</dbReference>
<evidence type="ECO:0000256" key="9">
    <source>
        <dbReference type="ARBA" id="ARBA00023034"/>
    </source>
</evidence>
<protein>
    <recommendedName>
        <fullName evidence="12">Fucosyltransferase</fullName>
        <ecNumber evidence="12">2.4.1.-</ecNumber>
    </recommendedName>
</protein>
<evidence type="ECO:0000256" key="6">
    <source>
        <dbReference type="ARBA" id="ARBA00022692"/>
    </source>
</evidence>
<evidence type="ECO:0000313" key="16">
    <source>
        <dbReference type="Proteomes" id="UP000326759"/>
    </source>
</evidence>
<reference evidence="15 16" key="1">
    <citation type="journal article" date="2019" name="PLoS Biol.">
        <title>Sex chromosomes control vertical transmission of feminizing Wolbachia symbionts in an isopod.</title>
        <authorList>
            <person name="Becking T."/>
            <person name="Chebbi M.A."/>
            <person name="Giraud I."/>
            <person name="Moumen B."/>
            <person name="Laverre T."/>
            <person name="Caubet Y."/>
            <person name="Peccoud J."/>
            <person name="Gilbert C."/>
            <person name="Cordaux R."/>
        </authorList>
    </citation>
    <scope>NUCLEOTIDE SEQUENCE [LARGE SCALE GENOMIC DNA]</scope>
    <source>
        <strain evidence="15">ANa2</strain>
        <tissue evidence="15">Whole body excluding digestive tract and cuticle</tissue>
    </source>
</reference>
<dbReference type="OrthoDB" id="427096at2759"/>
<dbReference type="GO" id="GO:0032580">
    <property type="term" value="C:Golgi cisterna membrane"/>
    <property type="evidence" value="ECO:0007669"/>
    <property type="project" value="UniProtKB-SubCell"/>
</dbReference>
<dbReference type="InterPro" id="IPR038577">
    <property type="entry name" value="GT10-like_C_sf"/>
</dbReference>
<keyword evidence="16" id="KW-1185">Reference proteome</keyword>
<keyword evidence="6 12" id="KW-0812">Transmembrane</keyword>
<comment type="similarity">
    <text evidence="3 12">Belongs to the glycosyltransferase 10 family.</text>
</comment>
<name>A0A5N5SW35_9CRUS</name>
<evidence type="ECO:0000256" key="7">
    <source>
        <dbReference type="ARBA" id="ARBA00022968"/>
    </source>
</evidence>
<feature type="non-terminal residue" evidence="15">
    <location>
        <position position="1"/>
    </location>
</feature>
<proteinExistence type="inferred from homology"/>
<dbReference type="AlphaFoldDB" id="A0A5N5SW35"/>
<evidence type="ECO:0000256" key="10">
    <source>
        <dbReference type="ARBA" id="ARBA00023136"/>
    </source>
</evidence>
<comment type="pathway">
    <text evidence="2">Protein modification; protein glycosylation.</text>
</comment>
<comment type="caution">
    <text evidence="15">The sequence shown here is derived from an EMBL/GenBank/DDBJ whole genome shotgun (WGS) entry which is preliminary data.</text>
</comment>
<feature type="domain" description="Fucosyltransferase C-terminal" evidence="13">
    <location>
        <begin position="152"/>
        <end position="229"/>
    </location>
</feature>
<evidence type="ECO:0000256" key="4">
    <source>
        <dbReference type="ARBA" id="ARBA00022676"/>
    </source>
</evidence>
<evidence type="ECO:0000256" key="11">
    <source>
        <dbReference type="ARBA" id="ARBA00023180"/>
    </source>
</evidence>
<dbReference type="PANTHER" id="PTHR48438:SF1">
    <property type="entry name" value="ALPHA-(1,3)-FUCOSYLTRANSFERASE C-RELATED"/>
    <property type="match status" value="1"/>
</dbReference>
<dbReference type="Pfam" id="PF17039">
    <property type="entry name" value="Glyco_tran_10_N"/>
    <property type="match status" value="1"/>
</dbReference>
<accession>A0A5N5SW35</accession>
<feature type="domain" description="Fucosyltransferase N-terminal" evidence="14">
    <location>
        <begin position="31"/>
        <end position="131"/>
    </location>
</feature>
<dbReference type="EMBL" id="SEYY01019562">
    <property type="protein sequence ID" value="KAB7498128.1"/>
    <property type="molecule type" value="Genomic_DNA"/>
</dbReference>
<organism evidence="15 16">
    <name type="scientific">Armadillidium nasatum</name>
    <dbReference type="NCBI Taxonomy" id="96803"/>
    <lineage>
        <taxon>Eukaryota</taxon>
        <taxon>Metazoa</taxon>
        <taxon>Ecdysozoa</taxon>
        <taxon>Arthropoda</taxon>
        <taxon>Crustacea</taxon>
        <taxon>Multicrustacea</taxon>
        <taxon>Malacostraca</taxon>
        <taxon>Eumalacostraca</taxon>
        <taxon>Peracarida</taxon>
        <taxon>Isopoda</taxon>
        <taxon>Oniscidea</taxon>
        <taxon>Crinocheta</taxon>
        <taxon>Armadillidiidae</taxon>
        <taxon>Armadillidium</taxon>
    </lineage>
</organism>
<evidence type="ECO:0000259" key="13">
    <source>
        <dbReference type="Pfam" id="PF00852"/>
    </source>
</evidence>
<dbReference type="SUPFAM" id="SSF53756">
    <property type="entry name" value="UDP-Glycosyltransferase/glycogen phosphorylase"/>
    <property type="match status" value="1"/>
</dbReference>
<keyword evidence="4 12" id="KW-0328">Glycosyltransferase</keyword>
<dbReference type="EC" id="2.4.1.-" evidence="12"/>
<evidence type="ECO:0000256" key="12">
    <source>
        <dbReference type="RuleBase" id="RU003832"/>
    </source>
</evidence>
<dbReference type="PANTHER" id="PTHR48438">
    <property type="entry name" value="ALPHA-(1,3)-FUCOSYLTRANSFERASE C-RELATED"/>
    <property type="match status" value="1"/>
</dbReference>
<keyword evidence="5 12" id="KW-0808">Transferase</keyword>
<evidence type="ECO:0000256" key="2">
    <source>
        <dbReference type="ARBA" id="ARBA00004922"/>
    </source>
</evidence>
<dbReference type="InterPro" id="IPR031481">
    <property type="entry name" value="Glyco_tran_10_N"/>
</dbReference>
<comment type="subcellular location">
    <subcellularLocation>
        <location evidence="1 12">Golgi apparatus</location>
        <location evidence="1 12">Golgi stack membrane</location>
        <topology evidence="1 12">Single-pass type II membrane protein</topology>
    </subcellularLocation>
</comment>
<dbReference type="Proteomes" id="UP000326759">
    <property type="component" value="Unassembled WGS sequence"/>
</dbReference>
<sequence length="268" mass="31621">YEIYENKSSSVIHAKTKKIAFGTSYLGVSGLWKKIFLRQTLKKCKTKCDVLFYKEDIPNADAVIFNANDLKKDKSIYNSYWVKKRKHNQVYVLFSMEAPPVVNYDRLEYYDYFFNWTMTYRRDSDVYFPFGLAIKRQTKNKIKYVTDKGLFQKKTAVWFVSHCQTNSKREKFVQELKKYVNVDIYGNCGGKTCGKSSHIATINNLFDDPCISVMKNYIFYLAFENSLCKLNQIDEVERKAESFHSKSLTSKNIIREVELRIFKTRVHL</sequence>
<keyword evidence="11" id="KW-0325">Glycoprotein</keyword>
<keyword evidence="8" id="KW-1133">Transmembrane helix</keyword>
<evidence type="ECO:0000256" key="5">
    <source>
        <dbReference type="ARBA" id="ARBA00022679"/>
    </source>
</evidence>
<evidence type="ECO:0000256" key="1">
    <source>
        <dbReference type="ARBA" id="ARBA00004447"/>
    </source>
</evidence>
<dbReference type="InterPro" id="IPR001503">
    <property type="entry name" value="Glyco_trans_10"/>
</dbReference>
<keyword evidence="7" id="KW-0735">Signal-anchor</keyword>
<evidence type="ECO:0000256" key="8">
    <source>
        <dbReference type="ARBA" id="ARBA00022989"/>
    </source>
</evidence>
<dbReference type="Pfam" id="PF00852">
    <property type="entry name" value="Glyco_transf_10"/>
    <property type="match status" value="1"/>
</dbReference>
<gene>
    <name evidence="15" type="primary">FucTC_2</name>
    <name evidence="15" type="ORF">Anas_08357</name>
</gene>
<dbReference type="UniPathway" id="UPA00378"/>
<dbReference type="Gene3D" id="3.40.50.11660">
    <property type="entry name" value="Glycosyl transferase family 10, C-terminal domain"/>
    <property type="match status" value="1"/>
</dbReference>
<evidence type="ECO:0000259" key="14">
    <source>
        <dbReference type="Pfam" id="PF17039"/>
    </source>
</evidence>
<evidence type="ECO:0000256" key="3">
    <source>
        <dbReference type="ARBA" id="ARBA00008919"/>
    </source>
</evidence>